<dbReference type="KEGG" id="pstg:E8M01_02155"/>
<gene>
    <name evidence="1" type="ORF">E8M01_02155</name>
</gene>
<sequence length="89" mass="9587">MTTVVGTHAVGNMDTWLGGGESRKAVFATFCSRYRIFRHSDASKVSIVWEDVDLAKMQATLGAAETAAAKAKHTVIDPVEIYIEIEGSA</sequence>
<dbReference type="AlphaFoldDB" id="A0A4D7AVY0"/>
<dbReference type="EMBL" id="CP039690">
    <property type="protein sequence ID" value="QCI63143.1"/>
    <property type="molecule type" value="Genomic_DNA"/>
</dbReference>
<dbReference type="Proteomes" id="UP000298781">
    <property type="component" value="Chromosome"/>
</dbReference>
<reference evidence="1 2" key="1">
    <citation type="submission" date="2019-04" db="EMBL/GenBank/DDBJ databases">
        <title>Phreatobacter aquaticus sp. nov.</title>
        <authorList>
            <person name="Choi A."/>
        </authorList>
    </citation>
    <scope>NUCLEOTIDE SEQUENCE [LARGE SCALE GENOMIC DNA]</scope>
    <source>
        <strain evidence="1 2">KCTC 52518</strain>
    </source>
</reference>
<dbReference type="OrthoDB" id="1447513at2"/>
<name>A0A4D7AVY0_9HYPH</name>
<dbReference type="RefSeq" id="WP_136958605.1">
    <property type="nucleotide sequence ID" value="NZ_CP039690.1"/>
</dbReference>
<protein>
    <submittedName>
        <fullName evidence="1">Uncharacterized protein</fullName>
    </submittedName>
</protein>
<evidence type="ECO:0000313" key="2">
    <source>
        <dbReference type="Proteomes" id="UP000298781"/>
    </source>
</evidence>
<keyword evidence="2" id="KW-1185">Reference proteome</keyword>
<evidence type="ECO:0000313" key="1">
    <source>
        <dbReference type="EMBL" id="QCI63143.1"/>
    </source>
</evidence>
<accession>A0A4D7AVY0</accession>
<proteinExistence type="predicted"/>
<organism evidence="1 2">
    <name type="scientific">Phreatobacter stygius</name>
    <dbReference type="NCBI Taxonomy" id="1940610"/>
    <lineage>
        <taxon>Bacteria</taxon>
        <taxon>Pseudomonadati</taxon>
        <taxon>Pseudomonadota</taxon>
        <taxon>Alphaproteobacteria</taxon>
        <taxon>Hyphomicrobiales</taxon>
        <taxon>Phreatobacteraceae</taxon>
        <taxon>Phreatobacter</taxon>
    </lineage>
</organism>